<dbReference type="EMBL" id="JACEIK010000246">
    <property type="protein sequence ID" value="MCD7453262.1"/>
    <property type="molecule type" value="Genomic_DNA"/>
</dbReference>
<feature type="region of interest" description="Disordered" evidence="1">
    <location>
        <begin position="1"/>
        <end position="93"/>
    </location>
</feature>
<feature type="region of interest" description="Disordered" evidence="1">
    <location>
        <begin position="308"/>
        <end position="327"/>
    </location>
</feature>
<gene>
    <name evidence="2" type="ORF">HAX54_020340</name>
</gene>
<evidence type="ECO:0000256" key="1">
    <source>
        <dbReference type="SAM" id="MobiDB-lite"/>
    </source>
</evidence>
<organism evidence="2 3">
    <name type="scientific">Datura stramonium</name>
    <name type="common">Jimsonweed</name>
    <name type="synonym">Common thornapple</name>
    <dbReference type="NCBI Taxonomy" id="4076"/>
    <lineage>
        <taxon>Eukaryota</taxon>
        <taxon>Viridiplantae</taxon>
        <taxon>Streptophyta</taxon>
        <taxon>Embryophyta</taxon>
        <taxon>Tracheophyta</taxon>
        <taxon>Spermatophyta</taxon>
        <taxon>Magnoliopsida</taxon>
        <taxon>eudicotyledons</taxon>
        <taxon>Gunneridae</taxon>
        <taxon>Pentapetalae</taxon>
        <taxon>asterids</taxon>
        <taxon>lamiids</taxon>
        <taxon>Solanales</taxon>
        <taxon>Solanaceae</taxon>
        <taxon>Solanoideae</taxon>
        <taxon>Datureae</taxon>
        <taxon>Datura</taxon>
    </lineage>
</organism>
<proteinExistence type="predicted"/>
<sequence length="445" mass="50452">MEIKLLDRREPDGPSPPSLSNQVIIPLKLQPTRGCAQRRNVRTETTYHLKNENTDSKNEFDEGDDSSANGCSLGGANSNSEEESGNEATSRAIGDSEPLRVHVLKDEISGFRGSLRWQVKGDDRCFQEGLTTIVRGHLKWSIAEEVRIIDSKLFEYLDIERRYKFYGLGWMTESSGYYYPNMIHEFYANYVATLEGQCKKEQKPADMRMLLRVQVHGEPVDITSTTINRMLYEPDFTLPASTTEFDYRMREWHNQRSWLLRRSHIPILTEIEIETPATKKYDLEKSKDETSTGIGSVGHIAQILTSTPSTSGAAAAPPNTKSAETSSAVPQASQCALMPENFAKMIEPSLLLWIHSLRARIDDIEAQVNDRLKDLTMPDLAKFVAELKKAQDDILMLQQEQQPQEFSISIFEELEEDVPFIDLLGDQPKVARKYSREGAMDEALH</sequence>
<feature type="compositionally biased region" description="Basic and acidic residues" evidence="1">
    <location>
        <begin position="1"/>
        <end position="12"/>
    </location>
</feature>
<name>A0ABS8S364_DATST</name>
<comment type="caution">
    <text evidence="2">The sequence shown here is derived from an EMBL/GenBank/DDBJ whole genome shotgun (WGS) entry which is preliminary data.</text>
</comment>
<dbReference type="Proteomes" id="UP000823775">
    <property type="component" value="Unassembled WGS sequence"/>
</dbReference>
<keyword evidence="3" id="KW-1185">Reference proteome</keyword>
<accession>A0ABS8S364</accession>
<reference evidence="2 3" key="1">
    <citation type="journal article" date="2021" name="BMC Genomics">
        <title>Datura genome reveals duplications of psychoactive alkaloid biosynthetic genes and high mutation rate following tissue culture.</title>
        <authorList>
            <person name="Rajewski A."/>
            <person name="Carter-House D."/>
            <person name="Stajich J."/>
            <person name="Litt A."/>
        </authorList>
    </citation>
    <scope>NUCLEOTIDE SEQUENCE [LARGE SCALE GENOMIC DNA]</scope>
    <source>
        <strain evidence="2">AR-01</strain>
    </source>
</reference>
<protein>
    <submittedName>
        <fullName evidence="2">Uncharacterized protein</fullName>
    </submittedName>
</protein>
<evidence type="ECO:0000313" key="2">
    <source>
        <dbReference type="EMBL" id="MCD7453262.1"/>
    </source>
</evidence>
<feature type="compositionally biased region" description="Low complexity" evidence="1">
    <location>
        <begin position="308"/>
        <end position="318"/>
    </location>
</feature>
<feature type="compositionally biased region" description="Basic and acidic residues" evidence="1">
    <location>
        <begin position="41"/>
        <end position="60"/>
    </location>
</feature>
<evidence type="ECO:0000313" key="3">
    <source>
        <dbReference type="Proteomes" id="UP000823775"/>
    </source>
</evidence>